<evidence type="ECO:0000256" key="1">
    <source>
        <dbReference type="ARBA" id="ARBA00001164"/>
    </source>
</evidence>
<protein>
    <recommendedName>
        <fullName evidence="5 10">N-(5'-phosphoribosyl)anthranilate isomerase</fullName>
        <shortName evidence="10">PRAI</shortName>
        <ecNumber evidence="4 10">5.3.1.24</ecNumber>
    </recommendedName>
</protein>
<evidence type="ECO:0000256" key="7">
    <source>
        <dbReference type="ARBA" id="ARBA00022822"/>
    </source>
</evidence>
<evidence type="ECO:0000256" key="8">
    <source>
        <dbReference type="ARBA" id="ARBA00023141"/>
    </source>
</evidence>
<evidence type="ECO:0000259" key="11">
    <source>
        <dbReference type="Pfam" id="PF00697"/>
    </source>
</evidence>
<dbReference type="GO" id="GO:0000162">
    <property type="term" value="P:L-tryptophan biosynthetic process"/>
    <property type="evidence" value="ECO:0007669"/>
    <property type="project" value="UniProtKB-UniRule"/>
</dbReference>
<comment type="caution">
    <text evidence="12">The sequence shown here is derived from an EMBL/GenBank/DDBJ whole genome shotgun (WGS) entry which is preliminary data.</text>
</comment>
<sequence>MEFAEGAPGMRTRVKVCGLTTVEDALEVAAAGVDAVGLVFYPPSVRALGLDRAQAIRAALPPFVSVVGLFVDASRDTIEQTLAAVSLDCLQFHGEESAQDCGGYGVPYIKAARVHEGFDLVQFAACHEKAQGILVDAFVPGIPGGTGQTFDWSVLPRQLPCPLVLSGGLTDHNVGEAVRTVHPWAVDVSSGVERAPGRKDRLRVQNFLEAVAKADGFDREK</sequence>
<dbReference type="EMBL" id="LRRD01000006">
    <property type="protein sequence ID" value="KXW59056.1"/>
    <property type="molecule type" value="Genomic_DNA"/>
</dbReference>
<reference evidence="12 13" key="1">
    <citation type="submission" date="2016-01" db="EMBL/GenBank/DDBJ databases">
        <title>Genome sequence of the acidophilic iron oxidising Ferrovum strain Z-31.</title>
        <authorList>
            <person name="Poehlein A."/>
            <person name="Ullrich S.R."/>
            <person name="Schloemann M."/>
            <person name="Muehling M."/>
            <person name="Daniel R."/>
        </authorList>
    </citation>
    <scope>NUCLEOTIDE SEQUENCE [LARGE SCALE GENOMIC DNA]</scope>
    <source>
        <strain evidence="12 13">Z-31</strain>
    </source>
</reference>
<accession>A0A149W0S9</accession>
<keyword evidence="9 10" id="KW-0413">Isomerase</keyword>
<dbReference type="FunFam" id="3.20.20.70:FF:000075">
    <property type="entry name" value="Tryptophan biosynthesis protein TRP1"/>
    <property type="match status" value="1"/>
</dbReference>
<comment type="catalytic activity">
    <reaction evidence="1 10">
        <text>N-(5-phospho-beta-D-ribosyl)anthranilate = 1-(2-carboxyphenylamino)-1-deoxy-D-ribulose 5-phosphate</text>
        <dbReference type="Rhea" id="RHEA:21540"/>
        <dbReference type="ChEBI" id="CHEBI:18277"/>
        <dbReference type="ChEBI" id="CHEBI:58613"/>
        <dbReference type="EC" id="5.3.1.24"/>
    </reaction>
</comment>
<dbReference type="NCBIfam" id="NF002299">
    <property type="entry name" value="PRK01222.1-6"/>
    <property type="match status" value="1"/>
</dbReference>
<dbReference type="HAMAP" id="MF_00135">
    <property type="entry name" value="PRAI"/>
    <property type="match status" value="1"/>
</dbReference>
<dbReference type="UniPathway" id="UPA00035">
    <property type="reaction ID" value="UER00042"/>
</dbReference>
<keyword evidence="13" id="KW-1185">Reference proteome</keyword>
<proteinExistence type="inferred from homology"/>
<evidence type="ECO:0000256" key="6">
    <source>
        <dbReference type="ARBA" id="ARBA00022605"/>
    </source>
</evidence>
<dbReference type="InterPro" id="IPR001240">
    <property type="entry name" value="PRAI_dom"/>
</dbReference>
<organism evidence="12 13">
    <name type="scientific">Ferrovum myxofaciens</name>
    <dbReference type="NCBI Taxonomy" id="416213"/>
    <lineage>
        <taxon>Bacteria</taxon>
        <taxon>Pseudomonadati</taxon>
        <taxon>Pseudomonadota</taxon>
        <taxon>Betaproteobacteria</taxon>
        <taxon>Ferrovales</taxon>
        <taxon>Ferrovaceae</taxon>
        <taxon>Ferrovum</taxon>
    </lineage>
</organism>
<feature type="domain" description="N-(5'phosphoribosyl) anthranilate isomerase (PRAI)" evidence="11">
    <location>
        <begin position="14"/>
        <end position="209"/>
    </location>
</feature>
<dbReference type="AlphaFoldDB" id="A0A149W0S9"/>
<dbReference type="InterPro" id="IPR011060">
    <property type="entry name" value="RibuloseP-bd_barrel"/>
</dbReference>
<evidence type="ECO:0000313" key="12">
    <source>
        <dbReference type="EMBL" id="KXW59056.1"/>
    </source>
</evidence>
<name>A0A149W0S9_9PROT</name>
<dbReference type="Pfam" id="PF00697">
    <property type="entry name" value="PRAI"/>
    <property type="match status" value="1"/>
</dbReference>
<dbReference type="PATRIC" id="fig|1789004.3.peg.418"/>
<evidence type="ECO:0000256" key="10">
    <source>
        <dbReference type="HAMAP-Rule" id="MF_00135"/>
    </source>
</evidence>
<keyword evidence="6 10" id="KW-0028">Amino-acid biosynthesis</keyword>
<gene>
    <name evidence="10 12" type="primary">trpF</name>
    <name evidence="12" type="ORF">FEMY_04180</name>
</gene>
<evidence type="ECO:0000256" key="5">
    <source>
        <dbReference type="ARBA" id="ARBA00022272"/>
    </source>
</evidence>
<dbReference type="Proteomes" id="UP000075653">
    <property type="component" value="Unassembled WGS sequence"/>
</dbReference>
<keyword evidence="7 10" id="KW-0822">Tryptophan biosynthesis</keyword>
<dbReference type="SUPFAM" id="SSF51366">
    <property type="entry name" value="Ribulose-phoshate binding barrel"/>
    <property type="match status" value="1"/>
</dbReference>
<dbReference type="EC" id="5.3.1.24" evidence="4 10"/>
<comment type="similarity">
    <text evidence="3 10">Belongs to the TrpF family.</text>
</comment>
<dbReference type="CDD" id="cd00405">
    <property type="entry name" value="PRAI"/>
    <property type="match status" value="1"/>
</dbReference>
<evidence type="ECO:0000256" key="4">
    <source>
        <dbReference type="ARBA" id="ARBA00012572"/>
    </source>
</evidence>
<dbReference type="PANTHER" id="PTHR42894:SF1">
    <property type="entry name" value="N-(5'-PHOSPHORIBOSYL)ANTHRANILATE ISOMERASE"/>
    <property type="match status" value="1"/>
</dbReference>
<comment type="pathway">
    <text evidence="2 10">Amino-acid biosynthesis; L-tryptophan biosynthesis; L-tryptophan from chorismate: step 3/5.</text>
</comment>
<dbReference type="NCBIfam" id="NF002298">
    <property type="entry name" value="PRK01222.1-4"/>
    <property type="match status" value="1"/>
</dbReference>
<dbReference type="PANTHER" id="PTHR42894">
    <property type="entry name" value="N-(5'-PHOSPHORIBOSYL)ANTHRANILATE ISOMERASE"/>
    <property type="match status" value="1"/>
</dbReference>
<dbReference type="Gene3D" id="3.20.20.70">
    <property type="entry name" value="Aldolase class I"/>
    <property type="match status" value="1"/>
</dbReference>
<evidence type="ECO:0000313" key="13">
    <source>
        <dbReference type="Proteomes" id="UP000075653"/>
    </source>
</evidence>
<dbReference type="InterPro" id="IPR044643">
    <property type="entry name" value="TrpF_fam"/>
</dbReference>
<dbReference type="STRING" id="1789004.FEMY_04180"/>
<evidence type="ECO:0000256" key="9">
    <source>
        <dbReference type="ARBA" id="ARBA00023235"/>
    </source>
</evidence>
<evidence type="ECO:0000256" key="3">
    <source>
        <dbReference type="ARBA" id="ARBA00007571"/>
    </source>
</evidence>
<dbReference type="GO" id="GO:0004640">
    <property type="term" value="F:phosphoribosylanthranilate isomerase activity"/>
    <property type="evidence" value="ECO:0007669"/>
    <property type="project" value="UniProtKB-UniRule"/>
</dbReference>
<keyword evidence="8 10" id="KW-0057">Aromatic amino acid biosynthesis</keyword>
<dbReference type="InterPro" id="IPR013785">
    <property type="entry name" value="Aldolase_TIM"/>
</dbReference>
<evidence type="ECO:0000256" key="2">
    <source>
        <dbReference type="ARBA" id="ARBA00004664"/>
    </source>
</evidence>
<dbReference type="RefSeq" id="WP_197456319.1">
    <property type="nucleotide sequence ID" value="NZ_CP053675.1"/>
</dbReference>